<dbReference type="InterPro" id="IPR005467">
    <property type="entry name" value="His_kinase_dom"/>
</dbReference>
<dbReference type="Gene3D" id="3.30.450.20">
    <property type="entry name" value="PAS domain"/>
    <property type="match status" value="1"/>
</dbReference>
<keyword evidence="8" id="KW-0592">Phosphate transport</keyword>
<dbReference type="Proteomes" id="UP000442109">
    <property type="component" value="Unassembled WGS sequence"/>
</dbReference>
<dbReference type="RefSeq" id="WP_155587562.1">
    <property type="nucleotide sequence ID" value="NZ_WFKQ01000010.1"/>
</dbReference>
<evidence type="ECO:0000256" key="3">
    <source>
        <dbReference type="ARBA" id="ARBA00012438"/>
    </source>
</evidence>
<dbReference type="Gene3D" id="3.30.565.10">
    <property type="entry name" value="Histidine kinase-like ATPase, C-terminal domain"/>
    <property type="match status" value="1"/>
</dbReference>
<name>A0A844M2S8_9GAMM</name>
<dbReference type="PANTHER" id="PTHR45453">
    <property type="entry name" value="PHOSPHATE REGULON SENSOR PROTEIN PHOR"/>
    <property type="match status" value="1"/>
</dbReference>
<keyword evidence="5" id="KW-0813">Transport</keyword>
<dbReference type="InterPro" id="IPR014310">
    <property type="entry name" value="Sig_transdc_His_kinase_PhoR"/>
</dbReference>
<evidence type="ECO:0000256" key="13">
    <source>
        <dbReference type="ARBA" id="ARBA00022840"/>
    </source>
</evidence>
<dbReference type="Pfam" id="PF02518">
    <property type="entry name" value="HATPase_c"/>
    <property type="match status" value="1"/>
</dbReference>
<dbReference type="FunFam" id="1.10.287.130:FF:000001">
    <property type="entry name" value="Two-component sensor histidine kinase"/>
    <property type="match status" value="1"/>
</dbReference>
<dbReference type="GO" id="GO:0005524">
    <property type="term" value="F:ATP binding"/>
    <property type="evidence" value="ECO:0007669"/>
    <property type="project" value="UniProtKB-KW"/>
</dbReference>
<evidence type="ECO:0000256" key="16">
    <source>
        <dbReference type="ARBA" id="ARBA00023136"/>
    </source>
</evidence>
<dbReference type="SMART" id="SM00387">
    <property type="entry name" value="HATPase_c"/>
    <property type="match status" value="1"/>
</dbReference>
<feature type="region of interest" description="Disordered" evidence="18">
    <location>
        <begin position="1"/>
        <end position="38"/>
    </location>
</feature>
<keyword evidence="16 19" id="KW-0472">Membrane</keyword>
<keyword evidence="22" id="KW-1185">Reference proteome</keyword>
<protein>
    <recommendedName>
        <fullName evidence="4">Phosphate regulon sensor protein PhoR</fullName>
        <ecNumber evidence="3">2.7.13.3</ecNumber>
    </recommendedName>
</protein>
<evidence type="ECO:0000313" key="22">
    <source>
        <dbReference type="Proteomes" id="UP000442109"/>
    </source>
</evidence>
<dbReference type="InterPro" id="IPR004358">
    <property type="entry name" value="Sig_transdc_His_kin-like_C"/>
</dbReference>
<dbReference type="FunFam" id="3.30.565.10:FF:000032">
    <property type="entry name" value="Phosphate regulon sensor histidine kinase PhoR"/>
    <property type="match status" value="1"/>
</dbReference>
<dbReference type="PRINTS" id="PR00344">
    <property type="entry name" value="BCTRLSENSOR"/>
</dbReference>
<evidence type="ECO:0000256" key="15">
    <source>
        <dbReference type="ARBA" id="ARBA00023012"/>
    </source>
</evidence>
<organism evidence="21 22">
    <name type="scientific">Psychrobacter sanguinis</name>
    <dbReference type="NCBI Taxonomy" id="861445"/>
    <lineage>
        <taxon>Bacteria</taxon>
        <taxon>Pseudomonadati</taxon>
        <taxon>Pseudomonadota</taxon>
        <taxon>Gammaproteobacteria</taxon>
        <taxon>Moraxellales</taxon>
        <taxon>Moraxellaceae</taxon>
        <taxon>Psychrobacter</taxon>
    </lineage>
</organism>
<evidence type="ECO:0000256" key="4">
    <source>
        <dbReference type="ARBA" id="ARBA00019665"/>
    </source>
</evidence>
<reference evidence="21 22" key="1">
    <citation type="journal article" date="2019" name="PLoS ONE">
        <title>Pup mortality in New Zealand sea lions (Phocarctos hookeri) at Enderby Island, Auckland Islands, 2013-18.</title>
        <authorList>
            <person name="Michael S.A."/>
            <person name="Hayman D.T.S."/>
            <person name="Gray R."/>
            <person name="Zhang J."/>
            <person name="Rogers L."/>
            <person name="Roe W.D."/>
        </authorList>
    </citation>
    <scope>NUCLEOTIDE SEQUENCE [LARGE SCALE GENOMIC DNA]</scope>
    <source>
        <strain evidence="21 22">SM868</strain>
    </source>
</reference>
<dbReference type="InterPro" id="IPR021766">
    <property type="entry name" value="PhoR_N"/>
</dbReference>
<keyword evidence="6" id="KW-1003">Cell membrane</keyword>
<evidence type="ECO:0000256" key="7">
    <source>
        <dbReference type="ARBA" id="ARBA00022553"/>
    </source>
</evidence>
<evidence type="ECO:0000256" key="19">
    <source>
        <dbReference type="SAM" id="Phobius"/>
    </source>
</evidence>
<sequence>MSQSKSQSNSASKLGRQSDMPHQQQLEVGEAVSEQVTVSEENKERLIDGFDGATTATPLKKVTKSSPYKNPYSNLYQNLSDTNSKNIIEPLPDNKNPRATLLWSDFKWLVILILLGALLGHYMNALPWGIIVALVLYYVWRLYSVQQFYGWMSKSLTLPPPELSGSMTFMANQLYESKRQEQMTHQRMMGLIKKIRSSLLALQDAVILLDKDDSLEWWNQAAETLLALRSQDQGRSILDLIDAPEFKAYYVDAVSPNDGLRMRSWRDYERFLQCEVTHFGTEKLLIIYDVTRLHHLEQMRKDFVGNVSHELRTPLTVIMGYIETFSDQPDLDPKWRRGFSLMTQQTVRMNQIINDLLLLSRLENEESIQSERVDMPKLLTRIFDDAQAYNKDYNHLIDLHLDSQQDIYGAEGYLHSALLNLVTNAIKYTPKGGEVRITWQEVKEGCLFTVSDNGIGIADEHLDRLTERFYRVDGGRSRSTGGTGLGLAIVKHVLYQHEAKLTIESVEGKGSKFHVLFPKRRIYQRVSSKSAAKLKPPVTDNNNVQDLQDKPSSNS</sequence>
<dbReference type="EC" id="2.7.13.3" evidence="3"/>
<keyword evidence="7" id="KW-0597">Phosphoprotein</keyword>
<evidence type="ECO:0000256" key="14">
    <source>
        <dbReference type="ARBA" id="ARBA00022989"/>
    </source>
</evidence>
<evidence type="ECO:0000256" key="1">
    <source>
        <dbReference type="ARBA" id="ARBA00000085"/>
    </source>
</evidence>
<dbReference type="AlphaFoldDB" id="A0A844M2S8"/>
<keyword evidence="10 19" id="KW-0812">Transmembrane</keyword>
<keyword evidence="14 19" id="KW-1133">Transmembrane helix</keyword>
<comment type="subcellular location">
    <subcellularLocation>
        <location evidence="2">Cell membrane</location>
    </subcellularLocation>
</comment>
<comment type="catalytic activity">
    <reaction evidence="1">
        <text>ATP + protein L-histidine = ADP + protein N-phospho-L-histidine.</text>
        <dbReference type="EC" id="2.7.13.3"/>
    </reaction>
</comment>
<dbReference type="GO" id="GO:0006817">
    <property type="term" value="P:phosphate ion transport"/>
    <property type="evidence" value="ECO:0007669"/>
    <property type="project" value="UniProtKB-KW"/>
</dbReference>
<dbReference type="InterPro" id="IPR003661">
    <property type="entry name" value="HisK_dim/P_dom"/>
</dbReference>
<dbReference type="GO" id="GO:0000155">
    <property type="term" value="F:phosphorelay sensor kinase activity"/>
    <property type="evidence" value="ECO:0007669"/>
    <property type="project" value="InterPro"/>
</dbReference>
<proteinExistence type="predicted"/>
<dbReference type="PANTHER" id="PTHR45453:SF1">
    <property type="entry name" value="PHOSPHATE REGULON SENSOR PROTEIN PHOR"/>
    <property type="match status" value="1"/>
</dbReference>
<feature type="transmembrane region" description="Helical" evidence="19">
    <location>
        <begin position="101"/>
        <end position="119"/>
    </location>
</feature>
<evidence type="ECO:0000256" key="17">
    <source>
        <dbReference type="ARBA" id="ARBA00025207"/>
    </source>
</evidence>
<dbReference type="InterPro" id="IPR000014">
    <property type="entry name" value="PAS"/>
</dbReference>
<dbReference type="SMART" id="SM00388">
    <property type="entry name" value="HisKA"/>
    <property type="match status" value="1"/>
</dbReference>
<feature type="domain" description="Histidine kinase" evidence="20">
    <location>
        <begin position="306"/>
        <end position="521"/>
    </location>
</feature>
<dbReference type="GO" id="GO:0004721">
    <property type="term" value="F:phosphoprotein phosphatase activity"/>
    <property type="evidence" value="ECO:0007669"/>
    <property type="project" value="InterPro"/>
</dbReference>
<evidence type="ECO:0000256" key="2">
    <source>
        <dbReference type="ARBA" id="ARBA00004236"/>
    </source>
</evidence>
<keyword evidence="12 21" id="KW-0418">Kinase</keyword>
<evidence type="ECO:0000256" key="11">
    <source>
        <dbReference type="ARBA" id="ARBA00022741"/>
    </source>
</evidence>
<dbReference type="Pfam" id="PF11808">
    <property type="entry name" value="PhoR"/>
    <property type="match status" value="1"/>
</dbReference>
<dbReference type="SUPFAM" id="SSF55874">
    <property type="entry name" value="ATPase domain of HSP90 chaperone/DNA topoisomerase II/histidine kinase"/>
    <property type="match status" value="1"/>
</dbReference>
<evidence type="ECO:0000256" key="10">
    <source>
        <dbReference type="ARBA" id="ARBA00022692"/>
    </source>
</evidence>
<dbReference type="GO" id="GO:0005886">
    <property type="term" value="C:plasma membrane"/>
    <property type="evidence" value="ECO:0007669"/>
    <property type="project" value="UniProtKB-SubCell"/>
</dbReference>
<dbReference type="CDD" id="cd00130">
    <property type="entry name" value="PAS"/>
    <property type="match status" value="1"/>
</dbReference>
<evidence type="ECO:0000259" key="20">
    <source>
        <dbReference type="PROSITE" id="PS50109"/>
    </source>
</evidence>
<dbReference type="EMBL" id="WFKQ01000010">
    <property type="protein sequence ID" value="MUG33104.1"/>
    <property type="molecule type" value="Genomic_DNA"/>
</dbReference>
<dbReference type="Pfam" id="PF00512">
    <property type="entry name" value="HisKA"/>
    <property type="match status" value="1"/>
</dbReference>
<dbReference type="CDD" id="cd00082">
    <property type="entry name" value="HisKA"/>
    <property type="match status" value="1"/>
</dbReference>
<dbReference type="Gene3D" id="1.10.287.130">
    <property type="match status" value="1"/>
</dbReference>
<dbReference type="PROSITE" id="PS50109">
    <property type="entry name" value="HIS_KIN"/>
    <property type="match status" value="1"/>
</dbReference>
<feature type="compositionally biased region" description="Polar residues" evidence="18">
    <location>
        <begin position="539"/>
        <end position="555"/>
    </location>
</feature>
<accession>A0A844M2S8</accession>
<evidence type="ECO:0000256" key="6">
    <source>
        <dbReference type="ARBA" id="ARBA00022475"/>
    </source>
</evidence>
<evidence type="ECO:0000313" key="21">
    <source>
        <dbReference type="EMBL" id="MUG33104.1"/>
    </source>
</evidence>
<evidence type="ECO:0000256" key="9">
    <source>
        <dbReference type="ARBA" id="ARBA00022679"/>
    </source>
</evidence>
<dbReference type="InterPro" id="IPR003594">
    <property type="entry name" value="HATPase_dom"/>
</dbReference>
<dbReference type="NCBIfam" id="TIGR02966">
    <property type="entry name" value="phoR_proteo"/>
    <property type="match status" value="1"/>
</dbReference>
<evidence type="ECO:0000256" key="5">
    <source>
        <dbReference type="ARBA" id="ARBA00022448"/>
    </source>
</evidence>
<keyword evidence="11" id="KW-0547">Nucleotide-binding</keyword>
<feature type="compositionally biased region" description="Low complexity" evidence="18">
    <location>
        <begin position="1"/>
        <end position="13"/>
    </location>
</feature>
<evidence type="ECO:0000256" key="18">
    <source>
        <dbReference type="SAM" id="MobiDB-lite"/>
    </source>
</evidence>
<keyword evidence="13" id="KW-0067">ATP-binding</keyword>
<evidence type="ECO:0000256" key="12">
    <source>
        <dbReference type="ARBA" id="ARBA00022777"/>
    </source>
</evidence>
<feature type="region of interest" description="Disordered" evidence="18">
    <location>
        <begin position="528"/>
        <end position="555"/>
    </location>
</feature>
<comment type="function">
    <text evidence="17">Member of the two-component regulatory system PhoR/PhoB involved in the phosphate regulon genes expression. PhoR may function as a membrane-associated protein kinase that phosphorylates PhoB in response to environmental signals.</text>
</comment>
<comment type="caution">
    <text evidence="21">The sequence shown here is derived from an EMBL/GenBank/DDBJ whole genome shotgun (WGS) entry which is preliminary data.</text>
</comment>
<dbReference type="OrthoDB" id="9813151at2"/>
<dbReference type="InterPro" id="IPR050351">
    <property type="entry name" value="BphY/WalK/GraS-like"/>
</dbReference>
<dbReference type="GO" id="GO:0016036">
    <property type="term" value="P:cellular response to phosphate starvation"/>
    <property type="evidence" value="ECO:0007669"/>
    <property type="project" value="TreeGrafter"/>
</dbReference>
<dbReference type="SUPFAM" id="SSF47384">
    <property type="entry name" value="Homodimeric domain of signal transducing histidine kinase"/>
    <property type="match status" value="1"/>
</dbReference>
<dbReference type="InterPro" id="IPR036097">
    <property type="entry name" value="HisK_dim/P_sf"/>
</dbReference>
<keyword evidence="9" id="KW-0808">Transferase</keyword>
<keyword evidence="15" id="KW-0902">Two-component regulatory system</keyword>
<evidence type="ECO:0000256" key="8">
    <source>
        <dbReference type="ARBA" id="ARBA00022592"/>
    </source>
</evidence>
<dbReference type="InterPro" id="IPR036890">
    <property type="entry name" value="HATPase_C_sf"/>
</dbReference>
<gene>
    <name evidence="21" type="primary">phoR</name>
    <name evidence="21" type="ORF">GB996_09885</name>
</gene>